<dbReference type="Pfam" id="PF10551">
    <property type="entry name" value="MULE"/>
    <property type="match status" value="1"/>
</dbReference>
<comment type="caution">
    <text evidence="2">The sequence shown here is derived from an EMBL/GenBank/DDBJ whole genome shotgun (WGS) entry which is preliminary data.</text>
</comment>
<protein>
    <recommendedName>
        <fullName evidence="1">MULE transposase domain-containing protein</fullName>
    </recommendedName>
</protein>
<dbReference type="PANTHER" id="PTHR47718">
    <property type="entry name" value="OS01G0519700 PROTEIN"/>
    <property type="match status" value="1"/>
</dbReference>
<gene>
    <name evidence="2" type="ORF">POM88_006901</name>
</gene>
<feature type="domain" description="MULE transposase" evidence="1">
    <location>
        <begin position="90"/>
        <end position="151"/>
    </location>
</feature>
<dbReference type="EMBL" id="JAUIZM010000002">
    <property type="protein sequence ID" value="KAK1397038.1"/>
    <property type="molecule type" value="Genomic_DNA"/>
</dbReference>
<keyword evidence="3" id="KW-1185">Reference proteome</keyword>
<proteinExistence type="predicted"/>
<sequence length="156" mass="17934">MDDEVGQTDKVEEPKVGIVFDTYEDLVKYYESYAEQEGFAVLKRTISKDDTGEKRYGTLFCSREDENGRLKSIFWADARSRAAYDEFGDVITFETTYLTNKYDMPFAPFVGVNHHGQSILLGCGLISHEDTNTFTWLFNSFLVNMYELPSSKCNNH</sequence>
<reference evidence="2" key="1">
    <citation type="submission" date="2023-02" db="EMBL/GenBank/DDBJ databases">
        <title>Genome of toxic invasive species Heracleum sosnowskyi carries increased number of genes despite the absence of recent whole-genome duplications.</title>
        <authorList>
            <person name="Schelkunov M."/>
            <person name="Shtratnikova V."/>
            <person name="Makarenko M."/>
            <person name="Klepikova A."/>
            <person name="Omelchenko D."/>
            <person name="Novikova G."/>
            <person name="Obukhova E."/>
            <person name="Bogdanov V."/>
            <person name="Penin A."/>
            <person name="Logacheva M."/>
        </authorList>
    </citation>
    <scope>NUCLEOTIDE SEQUENCE</scope>
    <source>
        <strain evidence="2">Hsosn_3</strain>
        <tissue evidence="2">Leaf</tissue>
    </source>
</reference>
<evidence type="ECO:0000313" key="3">
    <source>
        <dbReference type="Proteomes" id="UP001237642"/>
    </source>
</evidence>
<dbReference type="InterPro" id="IPR018289">
    <property type="entry name" value="MULE_transposase_dom"/>
</dbReference>
<name>A0AAD8N6Y1_9APIA</name>
<dbReference type="Proteomes" id="UP001237642">
    <property type="component" value="Unassembled WGS sequence"/>
</dbReference>
<dbReference type="AlphaFoldDB" id="A0AAD8N6Y1"/>
<dbReference type="PANTHER" id="PTHR47718:SF13">
    <property type="entry name" value="OS09G0290500 PROTEIN"/>
    <property type="match status" value="1"/>
</dbReference>
<evidence type="ECO:0000313" key="2">
    <source>
        <dbReference type="EMBL" id="KAK1397038.1"/>
    </source>
</evidence>
<organism evidence="2 3">
    <name type="scientific">Heracleum sosnowskyi</name>
    <dbReference type="NCBI Taxonomy" id="360622"/>
    <lineage>
        <taxon>Eukaryota</taxon>
        <taxon>Viridiplantae</taxon>
        <taxon>Streptophyta</taxon>
        <taxon>Embryophyta</taxon>
        <taxon>Tracheophyta</taxon>
        <taxon>Spermatophyta</taxon>
        <taxon>Magnoliopsida</taxon>
        <taxon>eudicotyledons</taxon>
        <taxon>Gunneridae</taxon>
        <taxon>Pentapetalae</taxon>
        <taxon>asterids</taxon>
        <taxon>campanulids</taxon>
        <taxon>Apiales</taxon>
        <taxon>Apiaceae</taxon>
        <taxon>Apioideae</taxon>
        <taxon>apioid superclade</taxon>
        <taxon>Tordylieae</taxon>
        <taxon>Tordyliinae</taxon>
        <taxon>Heracleum</taxon>
    </lineage>
</organism>
<evidence type="ECO:0000259" key="1">
    <source>
        <dbReference type="Pfam" id="PF10551"/>
    </source>
</evidence>
<accession>A0AAD8N6Y1</accession>
<reference evidence="2" key="2">
    <citation type="submission" date="2023-05" db="EMBL/GenBank/DDBJ databases">
        <authorList>
            <person name="Schelkunov M.I."/>
        </authorList>
    </citation>
    <scope>NUCLEOTIDE SEQUENCE</scope>
    <source>
        <strain evidence="2">Hsosn_3</strain>
        <tissue evidence="2">Leaf</tissue>
    </source>
</reference>